<evidence type="ECO:0000313" key="2">
    <source>
        <dbReference type="EMBL" id="ETN98648.1"/>
    </source>
</evidence>
<evidence type="ECO:0000256" key="1">
    <source>
        <dbReference type="SAM" id="MobiDB-lite"/>
    </source>
</evidence>
<dbReference type="EMBL" id="ASPP01046157">
    <property type="protein sequence ID" value="ETN98648.1"/>
    <property type="molecule type" value="Genomic_DNA"/>
</dbReference>
<gene>
    <name evidence="2" type="ORF">RFI_38844</name>
</gene>
<name>X6LAT0_RETFI</name>
<feature type="region of interest" description="Disordered" evidence="1">
    <location>
        <begin position="149"/>
        <end position="168"/>
    </location>
</feature>
<feature type="region of interest" description="Disordered" evidence="1">
    <location>
        <begin position="53"/>
        <end position="82"/>
    </location>
</feature>
<organism evidence="2 3">
    <name type="scientific">Reticulomyxa filosa</name>
    <dbReference type="NCBI Taxonomy" id="46433"/>
    <lineage>
        <taxon>Eukaryota</taxon>
        <taxon>Sar</taxon>
        <taxon>Rhizaria</taxon>
        <taxon>Retaria</taxon>
        <taxon>Foraminifera</taxon>
        <taxon>Monothalamids</taxon>
        <taxon>Reticulomyxidae</taxon>
        <taxon>Reticulomyxa</taxon>
    </lineage>
</organism>
<proteinExistence type="predicted"/>
<feature type="compositionally biased region" description="Basic and acidic residues" evidence="1">
    <location>
        <begin position="152"/>
        <end position="164"/>
    </location>
</feature>
<feature type="compositionally biased region" description="Basic and acidic residues" evidence="1">
    <location>
        <begin position="62"/>
        <end position="82"/>
    </location>
</feature>
<feature type="non-terminal residue" evidence="2">
    <location>
        <position position="197"/>
    </location>
</feature>
<dbReference type="AlphaFoldDB" id="X6LAT0"/>
<dbReference type="Proteomes" id="UP000023152">
    <property type="component" value="Unassembled WGS sequence"/>
</dbReference>
<accession>X6LAT0</accession>
<comment type="caution">
    <text evidence="2">The sequence shown here is derived from an EMBL/GenBank/DDBJ whole genome shotgun (WGS) entry which is preliminary data.</text>
</comment>
<sequence length="197" mass="23158">MQMQMIQAQIQEQKQKQLQLQLQLQGQREQTEQTEEEIGRIEQTINFIEDYYPTLPFDDEDDKHKDEKKMEEKEMKEKEMKEKEKEMIIEEVEDPTILNLSDCNLPEIPVVITQYDIAYFKNPLFDPANEKQQQSFHVDIDTGIGMGIGIGSDEKKEEKTKPNDGQDQLWREMNAIDLGKEKHTYETTTMASAAYDF</sequence>
<reference evidence="2 3" key="1">
    <citation type="journal article" date="2013" name="Curr. Biol.">
        <title>The Genome of the Foraminiferan Reticulomyxa filosa.</title>
        <authorList>
            <person name="Glockner G."/>
            <person name="Hulsmann N."/>
            <person name="Schleicher M."/>
            <person name="Noegel A.A."/>
            <person name="Eichinger L."/>
            <person name="Gallinger C."/>
            <person name="Pawlowski J."/>
            <person name="Sierra R."/>
            <person name="Euteneuer U."/>
            <person name="Pillet L."/>
            <person name="Moustafa A."/>
            <person name="Platzer M."/>
            <person name="Groth M."/>
            <person name="Szafranski K."/>
            <person name="Schliwa M."/>
        </authorList>
    </citation>
    <scope>NUCLEOTIDE SEQUENCE [LARGE SCALE GENOMIC DNA]</scope>
</reference>
<evidence type="ECO:0000313" key="3">
    <source>
        <dbReference type="Proteomes" id="UP000023152"/>
    </source>
</evidence>
<keyword evidence="3" id="KW-1185">Reference proteome</keyword>
<protein>
    <submittedName>
        <fullName evidence="2">Uncharacterized protein</fullName>
    </submittedName>
</protein>